<evidence type="ECO:0000256" key="1">
    <source>
        <dbReference type="ARBA" id="ARBA00004141"/>
    </source>
</evidence>
<dbReference type="InterPro" id="IPR020846">
    <property type="entry name" value="MFS_dom"/>
</dbReference>
<evidence type="ECO:0000256" key="6">
    <source>
        <dbReference type="SAM" id="Phobius"/>
    </source>
</evidence>
<dbReference type="AlphaFoldDB" id="A0AAD4GS34"/>
<feature type="transmembrane region" description="Helical" evidence="6">
    <location>
        <begin position="352"/>
        <end position="374"/>
    </location>
</feature>
<feature type="transmembrane region" description="Helical" evidence="6">
    <location>
        <begin position="448"/>
        <end position="468"/>
    </location>
</feature>
<comment type="caution">
    <text evidence="8">The sequence shown here is derived from an EMBL/GenBank/DDBJ whole genome shotgun (WGS) entry which is preliminary data.</text>
</comment>
<dbReference type="EMBL" id="VCAU01000065">
    <property type="protein sequence ID" value="KAF9887170.1"/>
    <property type="molecule type" value="Genomic_DNA"/>
</dbReference>
<evidence type="ECO:0000256" key="4">
    <source>
        <dbReference type="ARBA" id="ARBA00023136"/>
    </source>
</evidence>
<name>A0AAD4GS34_ASPNN</name>
<accession>A0AAD4GS34</accession>
<keyword evidence="4 6" id="KW-0472">Membrane</keyword>
<keyword evidence="3 6" id="KW-1133">Transmembrane helix</keyword>
<organism evidence="8 9">
    <name type="scientific">Aspergillus nanangensis</name>
    <dbReference type="NCBI Taxonomy" id="2582783"/>
    <lineage>
        <taxon>Eukaryota</taxon>
        <taxon>Fungi</taxon>
        <taxon>Dikarya</taxon>
        <taxon>Ascomycota</taxon>
        <taxon>Pezizomycotina</taxon>
        <taxon>Eurotiomycetes</taxon>
        <taxon>Eurotiomycetidae</taxon>
        <taxon>Eurotiales</taxon>
        <taxon>Aspergillaceae</taxon>
        <taxon>Aspergillus</taxon>
        <taxon>Aspergillus subgen. Circumdati</taxon>
    </lineage>
</organism>
<evidence type="ECO:0000313" key="8">
    <source>
        <dbReference type="EMBL" id="KAF9887170.1"/>
    </source>
</evidence>
<evidence type="ECO:0000256" key="3">
    <source>
        <dbReference type="ARBA" id="ARBA00022989"/>
    </source>
</evidence>
<dbReference type="PANTHER" id="PTHR23502:SF187">
    <property type="entry name" value="TRANSPORTER, PUTATIVE (AFU_ORTHOLOGUE AFUA_2G17840)-RELATED"/>
    <property type="match status" value="1"/>
</dbReference>
<feature type="transmembrane region" description="Helical" evidence="6">
    <location>
        <begin position="198"/>
        <end position="220"/>
    </location>
</feature>
<protein>
    <recommendedName>
        <fullName evidence="7">Major facilitator superfamily (MFS) profile domain-containing protein</fullName>
    </recommendedName>
</protein>
<feature type="transmembrane region" description="Helical" evidence="6">
    <location>
        <begin position="226"/>
        <end position="244"/>
    </location>
</feature>
<dbReference type="Gene3D" id="1.20.1250.20">
    <property type="entry name" value="MFS general substrate transporter like domains"/>
    <property type="match status" value="1"/>
</dbReference>
<dbReference type="PROSITE" id="PS50850">
    <property type="entry name" value="MFS"/>
    <property type="match status" value="1"/>
</dbReference>
<dbReference type="Proteomes" id="UP001194746">
    <property type="component" value="Unassembled WGS sequence"/>
</dbReference>
<dbReference type="GO" id="GO:0022857">
    <property type="term" value="F:transmembrane transporter activity"/>
    <property type="evidence" value="ECO:0007669"/>
    <property type="project" value="InterPro"/>
</dbReference>
<feature type="compositionally biased region" description="Basic and acidic residues" evidence="5">
    <location>
        <begin position="29"/>
        <end position="40"/>
    </location>
</feature>
<reference evidence="8" key="2">
    <citation type="submission" date="2020-02" db="EMBL/GenBank/DDBJ databases">
        <authorList>
            <person name="Gilchrist C.L.M."/>
            <person name="Chooi Y.-H."/>
        </authorList>
    </citation>
    <scope>NUCLEOTIDE SEQUENCE</scope>
    <source>
        <strain evidence="8">MST-FP2251</strain>
    </source>
</reference>
<comment type="subcellular location">
    <subcellularLocation>
        <location evidence="1">Membrane</location>
        <topology evidence="1">Multi-pass membrane protein</topology>
    </subcellularLocation>
</comment>
<feature type="compositionally biased region" description="Polar residues" evidence="5">
    <location>
        <begin position="48"/>
        <end position="61"/>
    </location>
</feature>
<evidence type="ECO:0000256" key="5">
    <source>
        <dbReference type="SAM" id="MobiDB-lite"/>
    </source>
</evidence>
<proteinExistence type="predicted"/>
<keyword evidence="9" id="KW-1185">Reference proteome</keyword>
<gene>
    <name evidence="8" type="ORF">FE257_010424</name>
</gene>
<dbReference type="InterPro" id="IPR036259">
    <property type="entry name" value="MFS_trans_sf"/>
</dbReference>
<dbReference type="PANTHER" id="PTHR23502">
    <property type="entry name" value="MAJOR FACILITATOR SUPERFAMILY"/>
    <property type="match status" value="1"/>
</dbReference>
<dbReference type="InterPro" id="IPR011701">
    <property type="entry name" value="MFS"/>
</dbReference>
<evidence type="ECO:0000313" key="9">
    <source>
        <dbReference type="Proteomes" id="UP001194746"/>
    </source>
</evidence>
<feature type="transmembrane region" description="Helical" evidence="6">
    <location>
        <begin position="380"/>
        <end position="406"/>
    </location>
</feature>
<keyword evidence="2 6" id="KW-0812">Transmembrane</keyword>
<dbReference type="GO" id="GO:0005886">
    <property type="term" value="C:plasma membrane"/>
    <property type="evidence" value="ECO:0007669"/>
    <property type="project" value="TreeGrafter"/>
</dbReference>
<feature type="region of interest" description="Disordered" evidence="5">
    <location>
        <begin position="1"/>
        <end position="61"/>
    </location>
</feature>
<feature type="domain" description="Major facilitator superfamily (MFS) profile" evidence="7">
    <location>
        <begin position="70"/>
        <end position="484"/>
    </location>
</feature>
<dbReference type="Pfam" id="PF07690">
    <property type="entry name" value="MFS_1"/>
    <property type="match status" value="1"/>
</dbReference>
<evidence type="ECO:0000256" key="2">
    <source>
        <dbReference type="ARBA" id="ARBA00022692"/>
    </source>
</evidence>
<sequence length="484" mass="53529">MTTKPQSVHVESLKGEDDALGISPPNDPEGFKEKREEPKTAPDGITILNPQPSNSSEDPLNWSNSKKGAVLAVVIACSFLPDYGSVTGAATLGLQAKEYGNSPDTVNHSQAGNQFMVGAGGVIAVMLSAYFGRLPVLFWFMVAAFATSVGQAGSHGFIGFFIPRVMNGFFAGVAQGGGLMFIRDMFFHHQQPRKINLWQSCVILSPFMGPLLASFMTIQLSWRWPFWIYTIETGLALLAVIFLAEETYYDRSLSVSDQPVLQSRWKRLVGIEQWHSRRLRNTFPQAILRSVRILKKPVVLLVNIYYVCIFAWLVAINATLPIFLTAGYGFGSKQIARYYTRRSGGRFDPESRLIIVWFAILFMVAGLILVGFALGRSYHYMLVALGWGCYTFGVIINSASLNMYLLNSYPEASGEVGMWINFSRTAGGFIISYFQVQWVGQVGAEVTFGTQAAVCVAVFPIVVVLQVFGKRMRAWGGELNFATN</sequence>
<reference evidence="8" key="1">
    <citation type="journal article" date="2019" name="Beilstein J. Org. Chem.">
        <title>Nanangenines: drimane sesquiterpenoids as the dominant metabolite cohort of a novel Australian fungus, Aspergillus nanangensis.</title>
        <authorList>
            <person name="Lacey H.J."/>
            <person name="Gilchrist C.L.M."/>
            <person name="Crombie A."/>
            <person name="Kalaitzis J.A."/>
            <person name="Vuong D."/>
            <person name="Rutledge P.J."/>
            <person name="Turner P."/>
            <person name="Pitt J.I."/>
            <person name="Lacey E."/>
            <person name="Chooi Y.H."/>
            <person name="Piggott A.M."/>
        </authorList>
    </citation>
    <scope>NUCLEOTIDE SEQUENCE</scope>
    <source>
        <strain evidence="8">MST-FP2251</strain>
    </source>
</reference>
<feature type="transmembrane region" description="Helical" evidence="6">
    <location>
        <begin position="168"/>
        <end position="186"/>
    </location>
</feature>
<evidence type="ECO:0000259" key="7">
    <source>
        <dbReference type="PROSITE" id="PS50850"/>
    </source>
</evidence>
<dbReference type="SUPFAM" id="SSF103473">
    <property type="entry name" value="MFS general substrate transporter"/>
    <property type="match status" value="1"/>
</dbReference>
<feature type="transmembrane region" description="Helical" evidence="6">
    <location>
        <begin position="298"/>
        <end position="316"/>
    </location>
</feature>